<evidence type="ECO:0000256" key="1">
    <source>
        <dbReference type="SAM" id="MobiDB-lite"/>
    </source>
</evidence>
<feature type="compositionally biased region" description="Polar residues" evidence="1">
    <location>
        <begin position="13"/>
        <end position="30"/>
    </location>
</feature>
<name>A0A6A6JQD1_WESOR</name>
<evidence type="ECO:0000313" key="3">
    <source>
        <dbReference type="Proteomes" id="UP000800097"/>
    </source>
</evidence>
<proteinExistence type="predicted"/>
<feature type="region of interest" description="Disordered" evidence="1">
    <location>
        <begin position="13"/>
        <end position="39"/>
    </location>
</feature>
<gene>
    <name evidence="2" type="ORF">EI97DRAFT_431674</name>
</gene>
<evidence type="ECO:0000313" key="2">
    <source>
        <dbReference type="EMBL" id="KAF2278454.1"/>
    </source>
</evidence>
<keyword evidence="3" id="KW-1185">Reference proteome</keyword>
<protein>
    <submittedName>
        <fullName evidence="2">Uncharacterized protein</fullName>
    </submittedName>
</protein>
<sequence>MKWDSLGLVLQSARTRTSSQPYNEPSSAQSPKEVGRSEALRSPSYRMLGGFSLLSMEPPKPEWTSLRAIRALTARLTWFPLS</sequence>
<accession>A0A6A6JQD1</accession>
<organism evidence="2 3">
    <name type="scientific">Westerdykella ornata</name>
    <dbReference type="NCBI Taxonomy" id="318751"/>
    <lineage>
        <taxon>Eukaryota</taxon>
        <taxon>Fungi</taxon>
        <taxon>Dikarya</taxon>
        <taxon>Ascomycota</taxon>
        <taxon>Pezizomycotina</taxon>
        <taxon>Dothideomycetes</taxon>
        <taxon>Pleosporomycetidae</taxon>
        <taxon>Pleosporales</taxon>
        <taxon>Sporormiaceae</taxon>
        <taxon>Westerdykella</taxon>
    </lineage>
</organism>
<dbReference type="GeneID" id="54551168"/>
<reference evidence="2" key="1">
    <citation type="journal article" date="2020" name="Stud. Mycol.">
        <title>101 Dothideomycetes genomes: a test case for predicting lifestyles and emergence of pathogens.</title>
        <authorList>
            <person name="Haridas S."/>
            <person name="Albert R."/>
            <person name="Binder M."/>
            <person name="Bloem J."/>
            <person name="Labutti K."/>
            <person name="Salamov A."/>
            <person name="Andreopoulos B."/>
            <person name="Baker S."/>
            <person name="Barry K."/>
            <person name="Bills G."/>
            <person name="Bluhm B."/>
            <person name="Cannon C."/>
            <person name="Castanera R."/>
            <person name="Culley D."/>
            <person name="Daum C."/>
            <person name="Ezra D."/>
            <person name="Gonzalez J."/>
            <person name="Henrissat B."/>
            <person name="Kuo A."/>
            <person name="Liang C."/>
            <person name="Lipzen A."/>
            <person name="Lutzoni F."/>
            <person name="Magnuson J."/>
            <person name="Mondo S."/>
            <person name="Nolan M."/>
            <person name="Ohm R."/>
            <person name="Pangilinan J."/>
            <person name="Park H.-J."/>
            <person name="Ramirez L."/>
            <person name="Alfaro M."/>
            <person name="Sun H."/>
            <person name="Tritt A."/>
            <person name="Yoshinaga Y."/>
            <person name="Zwiers L.-H."/>
            <person name="Turgeon B."/>
            <person name="Goodwin S."/>
            <person name="Spatafora J."/>
            <person name="Crous P."/>
            <person name="Grigoriev I."/>
        </authorList>
    </citation>
    <scope>NUCLEOTIDE SEQUENCE</scope>
    <source>
        <strain evidence="2">CBS 379.55</strain>
    </source>
</reference>
<dbReference type="RefSeq" id="XP_033655993.1">
    <property type="nucleotide sequence ID" value="XM_033797993.1"/>
</dbReference>
<dbReference type="AlphaFoldDB" id="A0A6A6JQD1"/>
<dbReference type="Proteomes" id="UP000800097">
    <property type="component" value="Unassembled WGS sequence"/>
</dbReference>
<dbReference type="EMBL" id="ML986488">
    <property type="protein sequence ID" value="KAF2278454.1"/>
    <property type="molecule type" value="Genomic_DNA"/>
</dbReference>